<reference evidence="9 10" key="1">
    <citation type="submission" date="2011-11" db="EMBL/GenBank/DDBJ databases">
        <title>Whole genome shotgun sequence of Gordonia amarae NBRC 15530.</title>
        <authorList>
            <person name="Takarada H."/>
            <person name="Hosoyama A."/>
            <person name="Tsuchikane K."/>
            <person name="Katsumata H."/>
            <person name="Yamazaki S."/>
            <person name="Fujita N."/>
        </authorList>
    </citation>
    <scope>NUCLEOTIDE SEQUENCE [LARGE SCALE GENOMIC DNA]</scope>
    <source>
        <strain evidence="9 10">NBRC 15530</strain>
    </source>
</reference>
<feature type="transmembrane region" description="Helical" evidence="7">
    <location>
        <begin position="44"/>
        <end position="64"/>
    </location>
</feature>
<dbReference type="PANTHER" id="PTHR43386:SF1">
    <property type="entry name" value="D,D-DIPEPTIDE TRANSPORT SYSTEM PERMEASE PROTEIN DDPC-RELATED"/>
    <property type="match status" value="1"/>
</dbReference>
<evidence type="ECO:0000256" key="3">
    <source>
        <dbReference type="ARBA" id="ARBA00022475"/>
    </source>
</evidence>
<keyword evidence="6 7" id="KW-0472">Membrane</keyword>
<organism evidence="9 10">
    <name type="scientific">Gordonia amarae NBRC 15530</name>
    <dbReference type="NCBI Taxonomy" id="1075090"/>
    <lineage>
        <taxon>Bacteria</taxon>
        <taxon>Bacillati</taxon>
        <taxon>Actinomycetota</taxon>
        <taxon>Actinomycetes</taxon>
        <taxon>Mycobacteriales</taxon>
        <taxon>Gordoniaceae</taxon>
        <taxon>Gordonia</taxon>
    </lineage>
</organism>
<dbReference type="InterPro" id="IPR035906">
    <property type="entry name" value="MetI-like_sf"/>
</dbReference>
<evidence type="ECO:0000256" key="4">
    <source>
        <dbReference type="ARBA" id="ARBA00022692"/>
    </source>
</evidence>
<evidence type="ECO:0000256" key="5">
    <source>
        <dbReference type="ARBA" id="ARBA00022989"/>
    </source>
</evidence>
<feature type="domain" description="ABC transmembrane type-1" evidence="8">
    <location>
        <begin position="106"/>
        <end position="297"/>
    </location>
</feature>
<keyword evidence="3" id="KW-1003">Cell membrane</keyword>
<feature type="transmembrane region" description="Helical" evidence="7">
    <location>
        <begin position="169"/>
        <end position="188"/>
    </location>
</feature>
<name>G7GRF1_9ACTN</name>
<dbReference type="Pfam" id="PF00528">
    <property type="entry name" value="BPD_transp_1"/>
    <property type="match status" value="1"/>
</dbReference>
<dbReference type="GO" id="GO:0005886">
    <property type="term" value="C:plasma membrane"/>
    <property type="evidence" value="ECO:0007669"/>
    <property type="project" value="UniProtKB-SubCell"/>
</dbReference>
<evidence type="ECO:0000256" key="1">
    <source>
        <dbReference type="ARBA" id="ARBA00004651"/>
    </source>
</evidence>
<keyword evidence="10" id="KW-1185">Reference proteome</keyword>
<dbReference type="InterPro" id="IPR000515">
    <property type="entry name" value="MetI-like"/>
</dbReference>
<dbReference type="PROSITE" id="PS50928">
    <property type="entry name" value="ABC_TM1"/>
    <property type="match status" value="1"/>
</dbReference>
<evidence type="ECO:0000313" key="10">
    <source>
        <dbReference type="Proteomes" id="UP000006023"/>
    </source>
</evidence>
<dbReference type="InterPro" id="IPR025966">
    <property type="entry name" value="OppC_N"/>
</dbReference>
<evidence type="ECO:0000259" key="8">
    <source>
        <dbReference type="PROSITE" id="PS50928"/>
    </source>
</evidence>
<dbReference type="STRING" id="1075090.GOAMR_48_00870"/>
<evidence type="ECO:0000256" key="6">
    <source>
        <dbReference type="ARBA" id="ARBA00023136"/>
    </source>
</evidence>
<comment type="caution">
    <text evidence="9">The sequence shown here is derived from an EMBL/GenBank/DDBJ whole genome shotgun (WGS) entry which is preliminary data.</text>
</comment>
<evidence type="ECO:0000256" key="2">
    <source>
        <dbReference type="ARBA" id="ARBA00022448"/>
    </source>
</evidence>
<evidence type="ECO:0000313" key="9">
    <source>
        <dbReference type="EMBL" id="GAB06176.1"/>
    </source>
</evidence>
<dbReference type="PANTHER" id="PTHR43386">
    <property type="entry name" value="OLIGOPEPTIDE TRANSPORT SYSTEM PERMEASE PROTEIN APPC"/>
    <property type="match status" value="1"/>
</dbReference>
<feature type="transmembrane region" description="Helical" evidence="7">
    <location>
        <begin position="141"/>
        <end position="163"/>
    </location>
</feature>
<dbReference type="CDD" id="cd06261">
    <property type="entry name" value="TM_PBP2"/>
    <property type="match status" value="1"/>
</dbReference>
<keyword evidence="4 7" id="KW-0812">Transmembrane</keyword>
<dbReference type="SUPFAM" id="SSF161098">
    <property type="entry name" value="MetI-like"/>
    <property type="match status" value="1"/>
</dbReference>
<dbReference type="eggNOG" id="COG1173">
    <property type="taxonomic scope" value="Bacteria"/>
</dbReference>
<keyword evidence="2 7" id="KW-0813">Transport</keyword>
<dbReference type="GO" id="GO:0055085">
    <property type="term" value="P:transmembrane transport"/>
    <property type="evidence" value="ECO:0007669"/>
    <property type="project" value="InterPro"/>
</dbReference>
<protein>
    <submittedName>
        <fullName evidence="9">Putative ABC transporter permease protein</fullName>
    </submittedName>
</protein>
<proteinExistence type="inferred from homology"/>
<comment type="subcellular location">
    <subcellularLocation>
        <location evidence="1 7">Cell membrane</location>
        <topology evidence="1 7">Multi-pass membrane protein</topology>
    </subcellularLocation>
</comment>
<feature type="transmembrane region" description="Helical" evidence="7">
    <location>
        <begin position="275"/>
        <end position="296"/>
    </location>
</feature>
<feature type="transmembrane region" description="Helical" evidence="7">
    <location>
        <begin position="108"/>
        <end position="134"/>
    </location>
</feature>
<keyword evidence="5 7" id="KW-1133">Transmembrane helix</keyword>
<dbReference type="EMBL" id="BAED01000048">
    <property type="protein sequence ID" value="GAB06176.1"/>
    <property type="molecule type" value="Genomic_DNA"/>
</dbReference>
<dbReference type="RefSeq" id="WP_005188706.1">
    <property type="nucleotide sequence ID" value="NZ_BAED01000048.1"/>
</dbReference>
<accession>G7GRF1</accession>
<dbReference type="Proteomes" id="UP000006023">
    <property type="component" value="Unassembled WGS sequence"/>
</dbReference>
<dbReference type="AlphaFoldDB" id="G7GRF1"/>
<dbReference type="Gene3D" id="1.10.3720.10">
    <property type="entry name" value="MetI-like"/>
    <property type="match status" value="1"/>
</dbReference>
<gene>
    <name evidence="9" type="ORF">GOAMR_48_00870</name>
</gene>
<dbReference type="Pfam" id="PF12911">
    <property type="entry name" value="OppC_N"/>
    <property type="match status" value="1"/>
</dbReference>
<dbReference type="InterPro" id="IPR050366">
    <property type="entry name" value="BP-dependent_transpt_permease"/>
</dbReference>
<feature type="transmembrane region" description="Helical" evidence="7">
    <location>
        <begin position="219"/>
        <end position="240"/>
    </location>
</feature>
<sequence length="311" mass="33328">MTASSSAAPDGPKAGRSPRAMIWSRRLAGMREFWNEFRKSKSGMAGLIFLLIVIVLAFLAPVIAPDHLLDVTTLGHQPKFGPPSWDHPLGTDGLRRDIGVRLVWGARISLLVGFAATAMSMIIGTIVGIAVGYFTGWFGAILMRIVDFFLVIPSLILAIVLAAVLDRGVFTIVIAIGLTSWAGTARVVRAQTLTVSARDYVDRSRVLGAGHWHVIVKHLLPGVLPLVLANTTLTVGSAIISESTLSFLGLGDATKQSWGTVLQNALSDSAATSGYWWYIMAPGLAIVAVVMAFTMIGRTVEVILNPTLRSR</sequence>
<evidence type="ECO:0000256" key="7">
    <source>
        <dbReference type="RuleBase" id="RU363032"/>
    </source>
</evidence>
<comment type="similarity">
    <text evidence="7">Belongs to the binding-protein-dependent transport system permease family.</text>
</comment>